<keyword evidence="2" id="KW-0413">Isomerase</keyword>
<dbReference type="InterPro" id="IPR011060">
    <property type="entry name" value="RibuloseP-bd_barrel"/>
</dbReference>
<evidence type="ECO:0000256" key="1">
    <source>
        <dbReference type="ARBA" id="ARBA00022723"/>
    </source>
</evidence>
<accession>A0A2N8ZL77</accession>
<dbReference type="OrthoDB" id="5860373at2"/>
<dbReference type="GO" id="GO:0046872">
    <property type="term" value="F:metal ion binding"/>
    <property type="evidence" value="ECO:0007669"/>
    <property type="project" value="UniProtKB-KW"/>
</dbReference>
<feature type="coiled-coil region" evidence="3">
    <location>
        <begin position="219"/>
        <end position="246"/>
    </location>
</feature>
<proteinExistence type="predicted"/>
<dbReference type="EMBL" id="LT960612">
    <property type="protein sequence ID" value="SON52659.1"/>
    <property type="molecule type" value="Genomic_DNA"/>
</dbReference>
<keyword evidence="5" id="KW-1185">Reference proteome</keyword>
<dbReference type="Pfam" id="PF00834">
    <property type="entry name" value="Ribul_P_3_epim"/>
    <property type="match status" value="1"/>
</dbReference>
<dbReference type="Gene3D" id="3.20.20.70">
    <property type="entry name" value="Aldolase class I"/>
    <property type="match status" value="1"/>
</dbReference>
<dbReference type="RefSeq" id="WP_102524856.1">
    <property type="nucleotide sequence ID" value="NZ_LT960612.1"/>
</dbReference>
<sequence length="246" mass="27435">MKKVKIAAGLAHVDYGHIADVVKEVSDAGADYIHCDAADMHDLKNLQLMGGHQIVEGIRPYTEKPIEVHAYFKDCDRLFIEKIAAAGADMLILPAEHFIGAPLCYIIKYCKDMNMKFGLTVGALTPVSFVKESIYYLDRLHIVIHGINDDDDEWLWRESAIAMIREARQLINERNPNCELCVDGGIRNHNIELLLNEDIDVMVASTNIFGHEDGITAGVRDFRAAIDQLENKAETATKAKVEAETA</sequence>
<gene>
    <name evidence="4" type="ORF">VTAP4600_B1048</name>
</gene>
<dbReference type="InterPro" id="IPR000056">
    <property type="entry name" value="Ribul_P_3_epim-like"/>
</dbReference>
<dbReference type="GO" id="GO:0005975">
    <property type="term" value="P:carbohydrate metabolic process"/>
    <property type="evidence" value="ECO:0007669"/>
    <property type="project" value="InterPro"/>
</dbReference>
<name>A0A2N8ZL77_9VIBR</name>
<evidence type="ECO:0000256" key="3">
    <source>
        <dbReference type="SAM" id="Coils"/>
    </source>
</evidence>
<dbReference type="InterPro" id="IPR013785">
    <property type="entry name" value="Aldolase_TIM"/>
</dbReference>
<dbReference type="KEGG" id="vta:B1048"/>
<evidence type="ECO:0000313" key="4">
    <source>
        <dbReference type="EMBL" id="SON52659.1"/>
    </source>
</evidence>
<dbReference type="PANTHER" id="PTHR11749">
    <property type="entry name" value="RIBULOSE-5-PHOSPHATE-3-EPIMERASE"/>
    <property type="match status" value="1"/>
</dbReference>
<evidence type="ECO:0000313" key="5">
    <source>
        <dbReference type="Proteomes" id="UP000235828"/>
    </source>
</evidence>
<keyword evidence="3" id="KW-0175">Coiled coil</keyword>
<dbReference type="AlphaFoldDB" id="A0A2N8ZL77"/>
<dbReference type="SUPFAM" id="SSF51366">
    <property type="entry name" value="Ribulose-phoshate binding barrel"/>
    <property type="match status" value="1"/>
</dbReference>
<dbReference type="Proteomes" id="UP000235828">
    <property type="component" value="Chromosome B"/>
</dbReference>
<organism evidence="4 5">
    <name type="scientific">Vibrio tapetis subsp. tapetis</name>
    <dbReference type="NCBI Taxonomy" id="1671868"/>
    <lineage>
        <taxon>Bacteria</taxon>
        <taxon>Pseudomonadati</taxon>
        <taxon>Pseudomonadota</taxon>
        <taxon>Gammaproteobacteria</taxon>
        <taxon>Vibrionales</taxon>
        <taxon>Vibrionaceae</taxon>
        <taxon>Vibrio</taxon>
    </lineage>
</organism>
<evidence type="ECO:0000256" key="2">
    <source>
        <dbReference type="ARBA" id="ARBA00023235"/>
    </source>
</evidence>
<dbReference type="GO" id="GO:0016857">
    <property type="term" value="F:racemase and epimerase activity, acting on carbohydrates and derivatives"/>
    <property type="evidence" value="ECO:0007669"/>
    <property type="project" value="InterPro"/>
</dbReference>
<protein>
    <submittedName>
        <fullName evidence="4">Putative pentose-5-phosphate-3-epimerase</fullName>
    </submittedName>
</protein>
<reference evidence="4 5" key="1">
    <citation type="submission" date="2017-10" db="EMBL/GenBank/DDBJ databases">
        <authorList>
            <person name="Banno H."/>
            <person name="Chua N.-H."/>
        </authorList>
    </citation>
    <scope>NUCLEOTIDE SEQUENCE [LARGE SCALE GENOMIC DNA]</scope>
    <source>
        <strain evidence="4">Vibrio tapetis CECT4600</strain>
    </source>
</reference>
<keyword evidence="1" id="KW-0479">Metal-binding</keyword>